<keyword evidence="3" id="KW-1185">Reference proteome</keyword>
<dbReference type="HOGENOM" id="CLU_1729322_0_0_10"/>
<dbReference type="Proteomes" id="UP000002774">
    <property type="component" value="Chromosome"/>
</dbReference>
<dbReference type="InterPro" id="IPR054238">
    <property type="entry name" value="DUF6965"/>
</dbReference>
<evidence type="ECO:0000313" key="3">
    <source>
        <dbReference type="Proteomes" id="UP000002774"/>
    </source>
</evidence>
<dbReference type="AlphaFoldDB" id="H1Y755"/>
<sequence>MPTAHASRGLSMTPSLSDSQHPLTLLRAKAVILRPLEGRARGPPGIFQRDQPIYSTFYPFNQPGCYFCGMSYEELKTYFDTAVLPDTMRIDRATTQYEVAKYVKLDLETLRQQPNDPGSKYRLMQIKDRLENPYRGRWGLLPGIDAVVPEQ</sequence>
<gene>
    <name evidence="2" type="ORF">Mucpa_4585</name>
</gene>
<proteinExistence type="predicted"/>
<evidence type="ECO:0000313" key="2">
    <source>
        <dbReference type="EMBL" id="EHQ28674.1"/>
    </source>
</evidence>
<accession>H1Y755</accession>
<dbReference type="EMBL" id="CM001403">
    <property type="protein sequence ID" value="EHQ28674.1"/>
    <property type="molecule type" value="Genomic_DNA"/>
</dbReference>
<dbReference type="Pfam" id="PF22292">
    <property type="entry name" value="DUF6965"/>
    <property type="match status" value="1"/>
</dbReference>
<evidence type="ECO:0000259" key="1">
    <source>
        <dbReference type="Pfam" id="PF22292"/>
    </source>
</evidence>
<organism evidence="2 3">
    <name type="scientific">Mucilaginibacter paludis DSM 18603</name>
    <dbReference type="NCBI Taxonomy" id="714943"/>
    <lineage>
        <taxon>Bacteria</taxon>
        <taxon>Pseudomonadati</taxon>
        <taxon>Bacteroidota</taxon>
        <taxon>Sphingobacteriia</taxon>
        <taxon>Sphingobacteriales</taxon>
        <taxon>Sphingobacteriaceae</taxon>
        <taxon>Mucilaginibacter</taxon>
    </lineage>
</organism>
<protein>
    <recommendedName>
        <fullName evidence="1">DUF6965 domain-containing protein</fullName>
    </recommendedName>
</protein>
<feature type="domain" description="DUF6965" evidence="1">
    <location>
        <begin position="70"/>
        <end position="132"/>
    </location>
</feature>
<reference evidence="2" key="1">
    <citation type="submission" date="2011-09" db="EMBL/GenBank/DDBJ databases">
        <title>The permanent draft genome of Mucilaginibacter paludis DSM 18603.</title>
        <authorList>
            <consortium name="US DOE Joint Genome Institute (JGI-PGF)"/>
            <person name="Lucas S."/>
            <person name="Han J."/>
            <person name="Lapidus A."/>
            <person name="Bruce D."/>
            <person name="Goodwin L."/>
            <person name="Pitluck S."/>
            <person name="Peters L."/>
            <person name="Kyrpides N."/>
            <person name="Mavromatis K."/>
            <person name="Ivanova N."/>
            <person name="Mikhailova N."/>
            <person name="Held B."/>
            <person name="Detter J.C."/>
            <person name="Tapia R."/>
            <person name="Han C."/>
            <person name="Land M."/>
            <person name="Hauser L."/>
            <person name="Markowitz V."/>
            <person name="Cheng J.-F."/>
            <person name="Hugenholtz P."/>
            <person name="Woyke T."/>
            <person name="Wu D."/>
            <person name="Tindall B."/>
            <person name="Brambilla E."/>
            <person name="Klenk H.-P."/>
            <person name="Eisen J.A."/>
        </authorList>
    </citation>
    <scope>NUCLEOTIDE SEQUENCE [LARGE SCALE GENOMIC DNA]</scope>
    <source>
        <strain evidence="2">DSM 18603</strain>
    </source>
</reference>
<name>H1Y755_9SPHI</name>